<dbReference type="Pfam" id="PF01791">
    <property type="entry name" value="DeoC"/>
    <property type="match status" value="1"/>
</dbReference>
<name>A0A4C1UJV1_EUMVA</name>
<dbReference type="EMBL" id="BGZK01000178">
    <property type="protein sequence ID" value="GBP26262.1"/>
    <property type="molecule type" value="Genomic_DNA"/>
</dbReference>
<comment type="similarity">
    <text evidence="2">Belongs to the DeoC/FbaB aldolase family. DeoC type 2 subfamily.</text>
</comment>
<dbReference type="STRING" id="151549.A0A4C1UJV1"/>
<evidence type="ECO:0000256" key="6">
    <source>
        <dbReference type="ARBA" id="ARBA00031814"/>
    </source>
</evidence>
<keyword evidence="4" id="KW-0456">Lyase</keyword>
<dbReference type="InterPro" id="IPR013785">
    <property type="entry name" value="Aldolase_TIM"/>
</dbReference>
<dbReference type="GO" id="GO:0046386">
    <property type="term" value="P:deoxyribose phosphate catabolic process"/>
    <property type="evidence" value="ECO:0007669"/>
    <property type="project" value="UniProtKB-UniPathway"/>
</dbReference>
<dbReference type="GO" id="GO:0016052">
    <property type="term" value="P:carbohydrate catabolic process"/>
    <property type="evidence" value="ECO:0007669"/>
    <property type="project" value="TreeGrafter"/>
</dbReference>
<dbReference type="Gene3D" id="3.20.20.70">
    <property type="entry name" value="Aldolase class I"/>
    <property type="match status" value="1"/>
</dbReference>
<keyword evidence="11" id="KW-1185">Reference proteome</keyword>
<evidence type="ECO:0000256" key="3">
    <source>
        <dbReference type="ARBA" id="ARBA00012515"/>
    </source>
</evidence>
<dbReference type="PANTHER" id="PTHR10889">
    <property type="entry name" value="DEOXYRIBOSE-PHOSPHATE ALDOLASE"/>
    <property type="match status" value="1"/>
</dbReference>
<dbReference type="InterPro" id="IPR002915">
    <property type="entry name" value="DeoC/FbaB/LacD_aldolase"/>
</dbReference>
<proteinExistence type="inferred from homology"/>
<evidence type="ECO:0000256" key="9">
    <source>
        <dbReference type="PIRSR" id="PIRSR001357-50"/>
    </source>
</evidence>
<dbReference type="SUPFAM" id="SSF51569">
    <property type="entry name" value="Aldolase"/>
    <property type="match status" value="1"/>
</dbReference>
<evidence type="ECO:0000256" key="8">
    <source>
        <dbReference type="ARBA" id="ARBA00048791"/>
    </source>
</evidence>
<dbReference type="InterPro" id="IPR011343">
    <property type="entry name" value="DeoC"/>
</dbReference>
<evidence type="ECO:0000313" key="11">
    <source>
        <dbReference type="Proteomes" id="UP000299102"/>
    </source>
</evidence>
<dbReference type="EC" id="4.1.2.4" evidence="3"/>
<evidence type="ECO:0000313" key="10">
    <source>
        <dbReference type="EMBL" id="GBP26262.1"/>
    </source>
</evidence>
<dbReference type="AlphaFoldDB" id="A0A4C1UJV1"/>
<dbReference type="SMART" id="SM01133">
    <property type="entry name" value="DeoC"/>
    <property type="match status" value="1"/>
</dbReference>
<dbReference type="PIRSF" id="PIRSF001357">
    <property type="entry name" value="DeoC"/>
    <property type="match status" value="1"/>
</dbReference>
<dbReference type="Proteomes" id="UP000299102">
    <property type="component" value="Unassembled WGS sequence"/>
</dbReference>
<feature type="active site" description="Proton donor/acceptor" evidence="9">
    <location>
        <position position="255"/>
    </location>
</feature>
<evidence type="ECO:0000256" key="1">
    <source>
        <dbReference type="ARBA" id="ARBA00004816"/>
    </source>
</evidence>
<feature type="active site" description="Schiff-base intermediate with acetaldehyde" evidence="9">
    <location>
        <position position="219"/>
    </location>
</feature>
<reference evidence="10 11" key="1">
    <citation type="journal article" date="2019" name="Commun. Biol.">
        <title>The bagworm genome reveals a unique fibroin gene that provides high tensile strength.</title>
        <authorList>
            <person name="Kono N."/>
            <person name="Nakamura H."/>
            <person name="Ohtoshi R."/>
            <person name="Tomita M."/>
            <person name="Numata K."/>
            <person name="Arakawa K."/>
        </authorList>
    </citation>
    <scope>NUCLEOTIDE SEQUENCE [LARGE SCALE GENOMIC DNA]</scope>
</reference>
<evidence type="ECO:0000256" key="4">
    <source>
        <dbReference type="ARBA" id="ARBA00023239"/>
    </source>
</evidence>
<dbReference type="NCBIfam" id="TIGR00126">
    <property type="entry name" value="deoC"/>
    <property type="match status" value="1"/>
</dbReference>
<dbReference type="PANTHER" id="PTHR10889:SF3">
    <property type="entry name" value="DEOXYRIBOSE-PHOSPHATE ALDOLASE"/>
    <property type="match status" value="1"/>
</dbReference>
<keyword evidence="5 9" id="KW-0704">Schiff base</keyword>
<gene>
    <name evidence="10" type="primary">Dera</name>
    <name evidence="10" type="ORF">EVAR_16115_1</name>
</gene>
<dbReference type="GO" id="GO:0004139">
    <property type="term" value="F:deoxyribose-phosphate aldolase activity"/>
    <property type="evidence" value="ECO:0007669"/>
    <property type="project" value="UniProtKB-EC"/>
</dbReference>
<dbReference type="OrthoDB" id="70823at2759"/>
<accession>A0A4C1UJV1</accession>
<comment type="catalytic activity">
    <reaction evidence="8">
        <text>2-deoxy-D-ribose 5-phosphate = D-glyceraldehyde 3-phosphate + acetaldehyde</text>
        <dbReference type="Rhea" id="RHEA:12821"/>
        <dbReference type="ChEBI" id="CHEBI:15343"/>
        <dbReference type="ChEBI" id="CHEBI:59776"/>
        <dbReference type="ChEBI" id="CHEBI:62877"/>
        <dbReference type="EC" id="4.1.2.4"/>
    </reaction>
</comment>
<comment type="pathway">
    <text evidence="1">Carbohydrate degradation; 2-deoxy-D-ribose 1-phosphate degradation; D-glyceraldehyde 3-phosphate and acetaldehyde from 2-deoxy-alpha-D-ribose 1-phosphate: step 2/2.</text>
</comment>
<evidence type="ECO:0000256" key="5">
    <source>
        <dbReference type="ARBA" id="ARBA00023270"/>
    </source>
</evidence>
<organism evidence="10 11">
    <name type="scientific">Eumeta variegata</name>
    <name type="common">Bagworm moth</name>
    <name type="synonym">Eumeta japonica</name>
    <dbReference type="NCBI Taxonomy" id="151549"/>
    <lineage>
        <taxon>Eukaryota</taxon>
        <taxon>Metazoa</taxon>
        <taxon>Ecdysozoa</taxon>
        <taxon>Arthropoda</taxon>
        <taxon>Hexapoda</taxon>
        <taxon>Insecta</taxon>
        <taxon>Pterygota</taxon>
        <taxon>Neoptera</taxon>
        <taxon>Endopterygota</taxon>
        <taxon>Lepidoptera</taxon>
        <taxon>Glossata</taxon>
        <taxon>Ditrysia</taxon>
        <taxon>Tineoidea</taxon>
        <taxon>Psychidae</taxon>
        <taxon>Oiketicinae</taxon>
        <taxon>Eumeta</taxon>
    </lineage>
</organism>
<protein>
    <recommendedName>
        <fullName evidence="3">deoxyribose-phosphate aldolase</fullName>
        <ecNumber evidence="3">4.1.2.4</ecNumber>
    </recommendedName>
    <alternativeName>
        <fullName evidence="7">2-deoxy-D-ribose 5-phosphate aldolase</fullName>
    </alternativeName>
    <alternativeName>
        <fullName evidence="6">Phosphodeoxyriboaldolase</fullName>
    </alternativeName>
</protein>
<dbReference type="UniPathway" id="UPA00002">
    <property type="reaction ID" value="UER00468"/>
</dbReference>
<dbReference type="CDD" id="cd00959">
    <property type="entry name" value="DeoC"/>
    <property type="match status" value="1"/>
</dbReference>
<dbReference type="FunFam" id="3.20.20.70:FF:000106">
    <property type="entry name" value="Deoxyribose-phosphate aldolase"/>
    <property type="match status" value="1"/>
</dbReference>
<evidence type="ECO:0000256" key="2">
    <source>
        <dbReference type="ARBA" id="ARBA00009473"/>
    </source>
</evidence>
<dbReference type="GO" id="GO:0005737">
    <property type="term" value="C:cytoplasm"/>
    <property type="evidence" value="ECO:0007669"/>
    <property type="project" value="InterPro"/>
</dbReference>
<dbReference type="GO" id="GO:0009264">
    <property type="term" value="P:deoxyribonucleotide catabolic process"/>
    <property type="evidence" value="ECO:0007669"/>
    <property type="project" value="InterPro"/>
</dbReference>
<sequence length="310" mass="34362">MDFPYTNILKKVYINRHNIEQDVENVLKCNQIKSAENVSAWLLNAVKLIDLTTLSGDDTRSNVRRLCIKAANPLPLSIFKGLGFTPESNISPIHTAAVCVYPTRVKDAVETIKQMGLEHQLQVASVATGFPAGLYPLETRLQEIKYAVDQGATEIDIVIDRSLVLTGQWDKVYEEVMQMHKMCGEAHMKVILGVGELGTLSNVYKASMVSMFAGADFIKTSTGKEAVNATLPVGLVMCRAIKDYYNLTGRTVGLKPAGGIKSPQDAINWQILVSSELGKEWLTPKLFRFGASSLLDSIQQHLQEYVWQQE</sequence>
<comment type="caution">
    <text evidence="10">The sequence shown here is derived from an EMBL/GenBank/DDBJ whole genome shotgun (WGS) entry which is preliminary data.</text>
</comment>
<evidence type="ECO:0000256" key="7">
    <source>
        <dbReference type="ARBA" id="ARBA00032755"/>
    </source>
</evidence>